<evidence type="ECO:0000313" key="2">
    <source>
        <dbReference type="Proteomes" id="UP001217754"/>
    </source>
</evidence>
<proteinExistence type="predicted"/>
<accession>A0AAF0EVS5</accession>
<protein>
    <submittedName>
        <fullName evidence="1">Uncharacterized protein</fullName>
    </submittedName>
</protein>
<keyword evidence="2" id="KW-1185">Reference proteome</keyword>
<dbReference type="EMBL" id="CP119958">
    <property type="protein sequence ID" value="WFD37810.1"/>
    <property type="molecule type" value="Genomic_DNA"/>
</dbReference>
<dbReference type="AlphaFoldDB" id="A0AAF0EVS5"/>
<organism evidence="1 2">
    <name type="scientific">Malassezia japonica</name>
    <dbReference type="NCBI Taxonomy" id="223818"/>
    <lineage>
        <taxon>Eukaryota</taxon>
        <taxon>Fungi</taxon>
        <taxon>Dikarya</taxon>
        <taxon>Basidiomycota</taxon>
        <taxon>Ustilaginomycotina</taxon>
        <taxon>Malasseziomycetes</taxon>
        <taxon>Malasseziales</taxon>
        <taxon>Malasseziaceae</taxon>
        <taxon>Malassezia</taxon>
    </lineage>
</organism>
<dbReference type="GeneID" id="85224406"/>
<reference evidence="1" key="1">
    <citation type="submission" date="2023-03" db="EMBL/GenBank/DDBJ databases">
        <title>Mating type loci evolution in Malassezia.</title>
        <authorList>
            <person name="Coelho M.A."/>
        </authorList>
    </citation>
    <scope>NUCLEOTIDE SEQUENCE</scope>
    <source>
        <strain evidence="1">CBS 9431</strain>
    </source>
</reference>
<dbReference type="RefSeq" id="XP_060120707.1">
    <property type="nucleotide sequence ID" value="XM_060264724.1"/>
</dbReference>
<gene>
    <name evidence="1" type="ORF">MJAP1_000757</name>
</gene>
<name>A0AAF0EVS5_9BASI</name>
<evidence type="ECO:0000313" key="1">
    <source>
        <dbReference type="EMBL" id="WFD37810.1"/>
    </source>
</evidence>
<dbReference type="Proteomes" id="UP001217754">
    <property type="component" value="Chromosome 1"/>
</dbReference>
<sequence length="253" mass="27702">MRPPSSAPPEAMPPFFARLGGANRLQICVVLYIHGFPFGTQPSHSFELDLLAHLSTWAPVAHVELLLCPQSGWVTGALASFVHETYAQAVLDSMPYARFYGIYLCMELVHTPATLRFRLAEWGTGVQLRALWDMSARPAGLAELVSQHSVKHPRASRRANFSLSLVGQLAACYGPVHLLAEVYYGPEYVVDVDFMHVEHAHAALAALAPFQAQSNLAVSWSPPQCLAHAMRPSYVKLYPIQPKNARSSGANSA</sequence>